<reference evidence="1 2" key="1">
    <citation type="submission" date="2015-06" db="EMBL/GenBank/DDBJ databases">
        <title>Draft genome of the moderately acidophilic sulfate reducer Candidatus Desulfosporosinus acididurans strain M1.</title>
        <authorList>
            <person name="Poehlein A."/>
            <person name="Petzsch P."/>
            <person name="Johnson B.D."/>
            <person name="Schloemann M."/>
            <person name="Daniel R."/>
            <person name="Muehling M."/>
        </authorList>
    </citation>
    <scope>NUCLEOTIDE SEQUENCE [LARGE SCALE GENOMIC DNA]</scope>
    <source>
        <strain evidence="1 2">M1</strain>
    </source>
</reference>
<dbReference type="AlphaFoldDB" id="A0A0J1FRZ2"/>
<sequence>MDLDIEYLDWKGGGMSLWSVMVTKSILKEDEIRRSDWGKRLNIETKLID</sequence>
<protein>
    <submittedName>
        <fullName evidence="1">Uncharacterized protein</fullName>
    </submittedName>
</protein>
<keyword evidence="2" id="KW-1185">Reference proteome</keyword>
<organism evidence="1 2">
    <name type="scientific">Desulfosporosinus acididurans</name>
    <dbReference type="NCBI Taxonomy" id="476652"/>
    <lineage>
        <taxon>Bacteria</taxon>
        <taxon>Bacillati</taxon>
        <taxon>Bacillota</taxon>
        <taxon>Clostridia</taxon>
        <taxon>Eubacteriales</taxon>
        <taxon>Desulfitobacteriaceae</taxon>
        <taxon>Desulfosporosinus</taxon>
    </lineage>
</organism>
<dbReference type="PATRIC" id="fig|476652.3.peg.2492"/>
<evidence type="ECO:0000313" key="2">
    <source>
        <dbReference type="Proteomes" id="UP000036356"/>
    </source>
</evidence>
<proteinExistence type="predicted"/>
<dbReference type="STRING" id="476652.DEAC_c23980"/>
<comment type="caution">
    <text evidence="1">The sequence shown here is derived from an EMBL/GenBank/DDBJ whole genome shotgun (WGS) entry which is preliminary data.</text>
</comment>
<accession>A0A0J1FRZ2</accession>
<evidence type="ECO:0000313" key="1">
    <source>
        <dbReference type="EMBL" id="KLU65768.1"/>
    </source>
</evidence>
<dbReference type="EMBL" id="LDZY01000007">
    <property type="protein sequence ID" value="KLU65768.1"/>
    <property type="molecule type" value="Genomic_DNA"/>
</dbReference>
<gene>
    <name evidence="1" type="ORF">DEAC_c23980</name>
</gene>
<name>A0A0J1FRZ2_9FIRM</name>
<dbReference type="Proteomes" id="UP000036356">
    <property type="component" value="Unassembled WGS sequence"/>
</dbReference>